<accession>A0A848C0Y8</accession>
<dbReference type="RefSeq" id="WP_170087892.1">
    <property type="nucleotide sequence ID" value="NZ_JABAFG010000017.1"/>
</dbReference>
<dbReference type="AlphaFoldDB" id="A0A848C0Y8"/>
<organism evidence="1 2">
    <name type="scientific">Megasphaera hexanoica</name>
    <dbReference type="NCBI Taxonomy" id="1675036"/>
    <lineage>
        <taxon>Bacteria</taxon>
        <taxon>Bacillati</taxon>
        <taxon>Bacillota</taxon>
        <taxon>Negativicutes</taxon>
        <taxon>Veillonellales</taxon>
        <taxon>Veillonellaceae</taxon>
        <taxon>Megasphaera</taxon>
    </lineage>
</organism>
<evidence type="ECO:0000313" key="2">
    <source>
        <dbReference type="Proteomes" id="UP000591071"/>
    </source>
</evidence>
<evidence type="ECO:0000313" key="1">
    <source>
        <dbReference type="EMBL" id="NME28989.1"/>
    </source>
</evidence>
<reference evidence="1 2" key="1">
    <citation type="submission" date="2020-04" db="EMBL/GenBank/DDBJ databases">
        <authorList>
            <person name="Hitch T.C.A."/>
            <person name="Wylensek D."/>
            <person name="Clavel T."/>
        </authorList>
    </citation>
    <scope>NUCLEOTIDE SEQUENCE [LARGE SCALE GENOMIC DNA]</scope>
    <source>
        <strain evidence="1 2">Oil-RF-744-FAT-WT-6-1</strain>
    </source>
</reference>
<proteinExistence type="predicted"/>
<protein>
    <submittedName>
        <fullName evidence="1">Uncharacterized protein</fullName>
    </submittedName>
</protein>
<comment type="caution">
    <text evidence="1">The sequence shown here is derived from an EMBL/GenBank/DDBJ whole genome shotgun (WGS) entry which is preliminary data.</text>
</comment>
<dbReference type="EMBL" id="JABAFG010000017">
    <property type="protein sequence ID" value="NME28989.1"/>
    <property type="molecule type" value="Genomic_DNA"/>
</dbReference>
<sequence length="82" mass="9671">MTGQKDKSVHHMQILVDAHPEWKKDRMLSYIISRKYIALNQKDRGLAYYQDYLSHDANPARGHLDYARLLTQSGKLSYNRYS</sequence>
<name>A0A848C0Y8_9FIRM</name>
<dbReference type="Proteomes" id="UP000591071">
    <property type="component" value="Unassembled WGS sequence"/>
</dbReference>
<gene>
    <name evidence="1" type="ORF">HF872_10215</name>
</gene>